<gene>
    <name evidence="1" type="ORF">ABVV53_06210</name>
</gene>
<dbReference type="EMBL" id="JBEWLY010000010">
    <property type="protein sequence ID" value="MET1755053.1"/>
    <property type="molecule type" value="Genomic_DNA"/>
</dbReference>
<organism evidence="1 2">
    <name type="scientific">Novosphingobium kalidii</name>
    <dbReference type="NCBI Taxonomy" id="3230299"/>
    <lineage>
        <taxon>Bacteria</taxon>
        <taxon>Pseudomonadati</taxon>
        <taxon>Pseudomonadota</taxon>
        <taxon>Alphaproteobacteria</taxon>
        <taxon>Sphingomonadales</taxon>
        <taxon>Sphingomonadaceae</taxon>
        <taxon>Novosphingobium</taxon>
    </lineage>
</organism>
<keyword evidence="2" id="KW-1185">Reference proteome</keyword>
<evidence type="ECO:0000313" key="2">
    <source>
        <dbReference type="Proteomes" id="UP001548713"/>
    </source>
</evidence>
<sequence>MTDQILFKPTVREGWLILKVATVRLKVGRASTLVRGLLAPRAFFGGALLQEGHMKTLACRQ</sequence>
<accession>A0ABV2CZN9</accession>
<comment type="caution">
    <text evidence="1">The sequence shown here is derived from an EMBL/GenBank/DDBJ whole genome shotgun (WGS) entry which is preliminary data.</text>
</comment>
<dbReference type="RefSeq" id="WP_353983529.1">
    <property type="nucleotide sequence ID" value="NZ_JBEWLY010000010.1"/>
</dbReference>
<reference evidence="1 2" key="1">
    <citation type="submission" date="2024-07" db="EMBL/GenBank/DDBJ databases">
        <title>Novosphingobium kalidii RD2P27.</title>
        <authorList>
            <person name="Sun J.-Q."/>
        </authorList>
    </citation>
    <scope>NUCLEOTIDE SEQUENCE [LARGE SCALE GENOMIC DNA]</scope>
    <source>
        <strain evidence="1 2">RD2P27</strain>
    </source>
</reference>
<proteinExistence type="predicted"/>
<dbReference type="Proteomes" id="UP001548713">
    <property type="component" value="Unassembled WGS sequence"/>
</dbReference>
<evidence type="ECO:0000313" key="1">
    <source>
        <dbReference type="EMBL" id="MET1755053.1"/>
    </source>
</evidence>
<name>A0ABV2CZN9_9SPHN</name>
<protein>
    <submittedName>
        <fullName evidence="1">Uncharacterized protein</fullName>
    </submittedName>
</protein>